<protein>
    <submittedName>
        <fullName evidence="1">Uncharacterized protein</fullName>
    </submittedName>
</protein>
<evidence type="ECO:0000313" key="1">
    <source>
        <dbReference type="EMBL" id="KAG0433914.1"/>
    </source>
</evidence>
<accession>A0AC60QKL9</accession>
<reference evidence="1 2" key="1">
    <citation type="journal article" date="2020" name="Cell">
        <title>Large-Scale Comparative Analyses of Tick Genomes Elucidate Their Genetic Diversity and Vector Capacities.</title>
        <authorList>
            <consortium name="Tick Genome and Microbiome Consortium (TIGMIC)"/>
            <person name="Jia N."/>
            <person name="Wang J."/>
            <person name="Shi W."/>
            <person name="Du L."/>
            <person name="Sun Y."/>
            <person name="Zhan W."/>
            <person name="Jiang J.F."/>
            <person name="Wang Q."/>
            <person name="Zhang B."/>
            <person name="Ji P."/>
            <person name="Bell-Sakyi L."/>
            <person name="Cui X.M."/>
            <person name="Yuan T.T."/>
            <person name="Jiang B.G."/>
            <person name="Yang W.F."/>
            <person name="Lam T.T."/>
            <person name="Chang Q.C."/>
            <person name="Ding S.J."/>
            <person name="Wang X.J."/>
            <person name="Zhu J.G."/>
            <person name="Ruan X.D."/>
            <person name="Zhao L."/>
            <person name="Wei J.T."/>
            <person name="Ye R.Z."/>
            <person name="Que T.C."/>
            <person name="Du C.H."/>
            <person name="Zhou Y.H."/>
            <person name="Cheng J.X."/>
            <person name="Dai P.F."/>
            <person name="Guo W.B."/>
            <person name="Han X.H."/>
            <person name="Huang E.J."/>
            <person name="Li L.F."/>
            <person name="Wei W."/>
            <person name="Gao Y.C."/>
            <person name="Liu J.Z."/>
            <person name="Shao H.Z."/>
            <person name="Wang X."/>
            <person name="Wang C.C."/>
            <person name="Yang T.C."/>
            <person name="Huo Q.B."/>
            <person name="Li W."/>
            <person name="Chen H.Y."/>
            <person name="Chen S.E."/>
            <person name="Zhou L.G."/>
            <person name="Ni X.B."/>
            <person name="Tian J.H."/>
            <person name="Sheng Y."/>
            <person name="Liu T."/>
            <person name="Pan Y.S."/>
            <person name="Xia L.Y."/>
            <person name="Li J."/>
            <person name="Zhao F."/>
            <person name="Cao W.C."/>
        </authorList>
    </citation>
    <scope>NUCLEOTIDE SEQUENCE [LARGE SCALE GENOMIC DNA]</scope>
    <source>
        <strain evidence="1">Iper-2018</strain>
    </source>
</reference>
<name>A0AC60QKL9_IXOPE</name>
<sequence>MAIARQFQTQQRVPPPASQAATTRLLSPRTPPTREIENFPIAVRFYDVNGAGITDALIDFCEQANETSSGICELLATSLEK</sequence>
<gene>
    <name evidence="1" type="ORF">HPB47_019489</name>
</gene>
<comment type="caution">
    <text evidence="1">The sequence shown here is derived from an EMBL/GenBank/DDBJ whole genome shotgun (WGS) entry which is preliminary data.</text>
</comment>
<evidence type="ECO:0000313" key="2">
    <source>
        <dbReference type="Proteomes" id="UP000805193"/>
    </source>
</evidence>
<proteinExistence type="predicted"/>
<keyword evidence="2" id="KW-1185">Reference proteome</keyword>
<organism evidence="1 2">
    <name type="scientific">Ixodes persulcatus</name>
    <name type="common">Taiga tick</name>
    <dbReference type="NCBI Taxonomy" id="34615"/>
    <lineage>
        <taxon>Eukaryota</taxon>
        <taxon>Metazoa</taxon>
        <taxon>Ecdysozoa</taxon>
        <taxon>Arthropoda</taxon>
        <taxon>Chelicerata</taxon>
        <taxon>Arachnida</taxon>
        <taxon>Acari</taxon>
        <taxon>Parasitiformes</taxon>
        <taxon>Ixodida</taxon>
        <taxon>Ixodoidea</taxon>
        <taxon>Ixodidae</taxon>
        <taxon>Ixodinae</taxon>
        <taxon>Ixodes</taxon>
    </lineage>
</organism>
<dbReference type="Proteomes" id="UP000805193">
    <property type="component" value="Unassembled WGS sequence"/>
</dbReference>
<dbReference type="EMBL" id="JABSTQ010008934">
    <property type="protein sequence ID" value="KAG0433914.1"/>
    <property type="molecule type" value="Genomic_DNA"/>
</dbReference>
<feature type="non-terminal residue" evidence="1">
    <location>
        <position position="81"/>
    </location>
</feature>